<keyword evidence="6" id="KW-0675">Receptor</keyword>
<gene>
    <name evidence="7" type="ORF">L9F63_022104</name>
</gene>
<evidence type="ECO:0000256" key="3">
    <source>
        <dbReference type="ARBA" id="ARBA00022692"/>
    </source>
</evidence>
<sequence>MDHYKFLNSIISISKLFGLAPFAIVTDKTTNTKMYELSKFWIIYTIMFVLFSTTFQIIIYTNADIWSEEVVLKNIFIFIFHITIFFVTIIQLINLINAKKLISIINILFSMNFKFNYDAEIKINKSFQFCSVIFISSTNILLLVVINFYPKFNSRGISFTVATAIKFFLFSLPHLQLIQFLTIVREKYICLNVNIIKLARRDNISIVYRNRVELNFNSHLMNKNNNYSRYDFIMLLTLRKVHNLLCELAEELSELYCVHTTISVALTFIQLTVGAYTSVRLNLFSYTNGVYNFLAFILIAYVVGHAIKIAFILWLWSKISFEVRYFEEFSLQLLQRKVQFTACGLFPLDFTLLCSVS</sequence>
<evidence type="ECO:0000313" key="8">
    <source>
        <dbReference type="Proteomes" id="UP001233999"/>
    </source>
</evidence>
<dbReference type="GO" id="GO:0007165">
    <property type="term" value="P:signal transduction"/>
    <property type="evidence" value="ECO:0007669"/>
    <property type="project" value="UniProtKB-KW"/>
</dbReference>
<evidence type="ECO:0000256" key="6">
    <source>
        <dbReference type="RuleBase" id="RU363108"/>
    </source>
</evidence>
<evidence type="ECO:0000256" key="2">
    <source>
        <dbReference type="ARBA" id="ARBA00022475"/>
    </source>
</evidence>
<keyword evidence="4 6" id="KW-1133">Transmembrane helix</keyword>
<dbReference type="AlphaFoldDB" id="A0AAD8EB46"/>
<dbReference type="EMBL" id="JASPKZ010007570">
    <property type="protein sequence ID" value="KAJ9583541.1"/>
    <property type="molecule type" value="Genomic_DNA"/>
</dbReference>
<comment type="similarity">
    <text evidence="6">Belongs to the insect chemoreceptor superfamily. Gustatory receptor (GR) family.</text>
</comment>
<dbReference type="GO" id="GO:0005886">
    <property type="term" value="C:plasma membrane"/>
    <property type="evidence" value="ECO:0007669"/>
    <property type="project" value="UniProtKB-SubCell"/>
</dbReference>
<dbReference type="GO" id="GO:0050909">
    <property type="term" value="P:sensory perception of taste"/>
    <property type="evidence" value="ECO:0007669"/>
    <property type="project" value="InterPro"/>
</dbReference>
<feature type="transmembrane region" description="Helical" evidence="6">
    <location>
        <begin position="129"/>
        <end position="150"/>
    </location>
</feature>
<keyword evidence="6" id="KW-0807">Transducer</keyword>
<keyword evidence="3 6" id="KW-0812">Transmembrane</keyword>
<reference evidence="7" key="1">
    <citation type="journal article" date="2023" name="IScience">
        <title>Live-bearing cockroach genome reveals convergent evolutionary mechanisms linked to viviparity in insects and beyond.</title>
        <authorList>
            <person name="Fouks B."/>
            <person name="Harrison M.C."/>
            <person name="Mikhailova A.A."/>
            <person name="Marchal E."/>
            <person name="English S."/>
            <person name="Carruthers M."/>
            <person name="Jennings E.C."/>
            <person name="Chiamaka E.L."/>
            <person name="Frigard R.A."/>
            <person name="Pippel M."/>
            <person name="Attardo G.M."/>
            <person name="Benoit J.B."/>
            <person name="Bornberg-Bauer E."/>
            <person name="Tobe S.S."/>
        </authorList>
    </citation>
    <scope>NUCLEOTIDE SEQUENCE</scope>
    <source>
        <strain evidence="7">Stay&amp;Tobe</strain>
    </source>
</reference>
<evidence type="ECO:0000313" key="7">
    <source>
        <dbReference type="EMBL" id="KAJ9583541.1"/>
    </source>
</evidence>
<dbReference type="Pfam" id="PF08395">
    <property type="entry name" value="7tm_7"/>
    <property type="match status" value="1"/>
</dbReference>
<keyword evidence="8" id="KW-1185">Reference proteome</keyword>
<dbReference type="Proteomes" id="UP001233999">
    <property type="component" value="Unassembled WGS sequence"/>
</dbReference>
<comment type="subcellular location">
    <subcellularLocation>
        <location evidence="1 6">Cell membrane</location>
        <topology evidence="1 6">Multi-pass membrane protein</topology>
    </subcellularLocation>
</comment>
<feature type="transmembrane region" description="Helical" evidence="6">
    <location>
        <begin position="293"/>
        <end position="316"/>
    </location>
</feature>
<evidence type="ECO:0000256" key="1">
    <source>
        <dbReference type="ARBA" id="ARBA00004651"/>
    </source>
</evidence>
<feature type="transmembrane region" description="Helical" evidence="6">
    <location>
        <begin position="156"/>
        <end position="175"/>
    </location>
</feature>
<evidence type="ECO:0000256" key="4">
    <source>
        <dbReference type="ARBA" id="ARBA00022989"/>
    </source>
</evidence>
<accession>A0AAD8EB46</accession>
<feature type="transmembrane region" description="Helical" evidence="6">
    <location>
        <begin position="37"/>
        <end position="63"/>
    </location>
</feature>
<dbReference type="InterPro" id="IPR013604">
    <property type="entry name" value="7TM_chemorcpt"/>
</dbReference>
<reference evidence="7" key="2">
    <citation type="submission" date="2023-05" db="EMBL/GenBank/DDBJ databases">
        <authorList>
            <person name="Fouks B."/>
        </authorList>
    </citation>
    <scope>NUCLEOTIDE SEQUENCE</scope>
    <source>
        <strain evidence="7">Stay&amp;Tobe</strain>
        <tissue evidence="7">Testes</tissue>
    </source>
</reference>
<comment type="caution">
    <text evidence="7">The sequence shown here is derived from an EMBL/GenBank/DDBJ whole genome shotgun (WGS) entry which is preliminary data.</text>
</comment>
<comment type="caution">
    <text evidence="6">Lacks conserved residue(s) required for the propagation of feature annotation.</text>
</comment>
<proteinExistence type="inferred from homology"/>
<comment type="function">
    <text evidence="6">Gustatory receptor which mediates acceptance or avoidance behavior, depending on its substrates.</text>
</comment>
<protein>
    <recommendedName>
        <fullName evidence="6">Gustatory receptor</fullName>
    </recommendedName>
</protein>
<keyword evidence="2 6" id="KW-1003">Cell membrane</keyword>
<name>A0AAD8EB46_DIPPU</name>
<feature type="transmembrane region" description="Helical" evidence="6">
    <location>
        <begin position="255"/>
        <end position="273"/>
    </location>
</feature>
<keyword evidence="5 6" id="KW-0472">Membrane</keyword>
<feature type="transmembrane region" description="Helical" evidence="6">
    <location>
        <begin position="75"/>
        <end position="96"/>
    </location>
</feature>
<evidence type="ECO:0000256" key="5">
    <source>
        <dbReference type="ARBA" id="ARBA00023136"/>
    </source>
</evidence>
<organism evidence="7 8">
    <name type="scientific">Diploptera punctata</name>
    <name type="common">Pacific beetle cockroach</name>
    <dbReference type="NCBI Taxonomy" id="6984"/>
    <lineage>
        <taxon>Eukaryota</taxon>
        <taxon>Metazoa</taxon>
        <taxon>Ecdysozoa</taxon>
        <taxon>Arthropoda</taxon>
        <taxon>Hexapoda</taxon>
        <taxon>Insecta</taxon>
        <taxon>Pterygota</taxon>
        <taxon>Neoptera</taxon>
        <taxon>Polyneoptera</taxon>
        <taxon>Dictyoptera</taxon>
        <taxon>Blattodea</taxon>
        <taxon>Blaberoidea</taxon>
        <taxon>Blaberidae</taxon>
        <taxon>Diplopterinae</taxon>
        <taxon>Diploptera</taxon>
    </lineage>
</organism>